<organism evidence="1">
    <name type="scientific">Micrurus corallinus</name>
    <name type="common">Brazilian coral snake</name>
    <dbReference type="NCBI Taxonomy" id="54390"/>
    <lineage>
        <taxon>Eukaryota</taxon>
        <taxon>Metazoa</taxon>
        <taxon>Chordata</taxon>
        <taxon>Craniata</taxon>
        <taxon>Vertebrata</taxon>
        <taxon>Euteleostomi</taxon>
        <taxon>Lepidosauria</taxon>
        <taxon>Squamata</taxon>
        <taxon>Bifurcata</taxon>
        <taxon>Unidentata</taxon>
        <taxon>Episquamata</taxon>
        <taxon>Toxicofera</taxon>
        <taxon>Serpentes</taxon>
        <taxon>Colubroidea</taxon>
        <taxon>Elapidae</taxon>
        <taxon>Elapinae</taxon>
        <taxon>Micrurus</taxon>
    </lineage>
</organism>
<proteinExistence type="predicted"/>
<accession>A0A2D4EKF4</accession>
<reference evidence="1" key="1">
    <citation type="submission" date="2017-07" db="EMBL/GenBank/DDBJ databases">
        <authorList>
            <person name="Mikheyev A."/>
            <person name="Grau M."/>
        </authorList>
    </citation>
    <scope>NUCLEOTIDE SEQUENCE</scope>
    <source>
        <tissue evidence="1">Venom_gland</tissue>
    </source>
</reference>
<evidence type="ECO:0000313" key="1">
    <source>
        <dbReference type="EMBL" id="LAA35608.1"/>
    </source>
</evidence>
<sequence length="104" mass="11933">MDSARFLSLQQKELGAGGKLMYVLQIPTSQFKGRKKCLENVGNSKATKEITSIKWSEKNNCCPFYLRGRRLLKLQQSASRFLMCITHLHFLSHRSFVEVSKLPV</sequence>
<protein>
    <submittedName>
        <fullName evidence="1">Uncharacterized protein</fullName>
    </submittedName>
</protein>
<dbReference type="EMBL" id="IACJ01002106">
    <property type="protein sequence ID" value="LAA35608.1"/>
    <property type="molecule type" value="Transcribed_RNA"/>
</dbReference>
<reference evidence="1" key="2">
    <citation type="submission" date="2017-11" db="EMBL/GenBank/DDBJ databases">
        <title>Coralsnake Venomics: Analyses of Venom Gland Transcriptomes and Proteomes of Six Brazilian Taxa.</title>
        <authorList>
            <person name="Aird S.D."/>
            <person name="Jorge da Silva N."/>
            <person name="Qiu L."/>
            <person name="Villar-Briones A."/>
            <person name="Aparecida-Saddi V."/>
            <person name="Campos-Telles M.P."/>
            <person name="Grau M."/>
            <person name="Mikheyev A.S."/>
        </authorList>
    </citation>
    <scope>NUCLEOTIDE SEQUENCE</scope>
    <source>
        <tissue evidence="1">Venom_gland</tissue>
    </source>
</reference>
<name>A0A2D4EKF4_MICCO</name>
<dbReference type="AlphaFoldDB" id="A0A2D4EKF4"/>